<evidence type="ECO:0000256" key="3">
    <source>
        <dbReference type="ARBA" id="ARBA00022777"/>
    </source>
</evidence>
<evidence type="ECO:0000259" key="5">
    <source>
        <dbReference type="Pfam" id="PF03976"/>
    </source>
</evidence>
<dbReference type="EMBL" id="CP062804">
    <property type="protein sequence ID" value="QOT80920.1"/>
    <property type="molecule type" value="Genomic_DNA"/>
</dbReference>
<evidence type="ECO:0000256" key="2">
    <source>
        <dbReference type="ARBA" id="ARBA00022679"/>
    </source>
</evidence>
<feature type="domain" description="Polyphosphate kinase-2-related" evidence="5">
    <location>
        <begin position="23"/>
        <end position="245"/>
    </location>
</feature>
<proteinExistence type="inferred from homology"/>
<dbReference type="EC" id="2.7.4.-" evidence="4"/>
<dbReference type="RefSeq" id="WP_150992258.1">
    <property type="nucleotide sequence ID" value="NZ_CP062804.1"/>
</dbReference>
<evidence type="ECO:0000313" key="6">
    <source>
        <dbReference type="EMBL" id="QOT80920.1"/>
    </source>
</evidence>
<evidence type="ECO:0000313" key="7">
    <source>
        <dbReference type="Proteomes" id="UP000397656"/>
    </source>
</evidence>
<dbReference type="InterPro" id="IPR022486">
    <property type="entry name" value="PPK2_PA0141"/>
</dbReference>
<dbReference type="InterPro" id="IPR022488">
    <property type="entry name" value="PPK2-related"/>
</dbReference>
<dbReference type="PANTHER" id="PTHR34383">
    <property type="entry name" value="POLYPHOSPHATE:AMP PHOSPHOTRANSFERASE-RELATED"/>
    <property type="match status" value="1"/>
</dbReference>
<dbReference type="InterPro" id="IPR016898">
    <property type="entry name" value="Polyphosphate_phosphotransfera"/>
</dbReference>
<keyword evidence="3 4" id="KW-0418">Kinase</keyword>
<comment type="similarity">
    <text evidence="1 4">Belongs to the polyphosphate kinase 2 (PPK2) family. Class I subfamily.</text>
</comment>
<dbReference type="PIRSF" id="PIRSF028756">
    <property type="entry name" value="PPK2_prd"/>
    <property type="match status" value="1"/>
</dbReference>
<dbReference type="GO" id="GO:0006793">
    <property type="term" value="P:phosphorus metabolic process"/>
    <property type="evidence" value="ECO:0007669"/>
    <property type="project" value="InterPro"/>
</dbReference>
<accession>A0A643FJY4</accession>
<dbReference type="NCBIfam" id="TIGR03707">
    <property type="entry name" value="PPK2_P_aer"/>
    <property type="match status" value="1"/>
</dbReference>
<dbReference type="AlphaFoldDB" id="A0A643FJY4"/>
<reference evidence="6 7" key="1">
    <citation type="submission" date="2020-10" db="EMBL/GenBank/DDBJ databases">
        <title>Complete genome sequence of Cupriavidus basilensis CCUG 49340T.</title>
        <authorList>
            <person name="Salva-Serra F."/>
            <person name="Donoso R.A."/>
            <person name="Cho K.H."/>
            <person name="Yoo J.A."/>
            <person name="Lee K."/>
            <person name="Yoon S.-H."/>
            <person name="Perez-Pantoja D."/>
            <person name="Moore E.R.B."/>
        </authorList>
    </citation>
    <scope>NUCLEOTIDE SEQUENCE [LARGE SCALE GENOMIC DNA]</scope>
    <source>
        <strain evidence="7">CCUG 49340</strain>
    </source>
</reference>
<dbReference type="Pfam" id="PF03976">
    <property type="entry name" value="PPK2"/>
    <property type="match status" value="1"/>
</dbReference>
<organism evidence="6 7">
    <name type="scientific">Cupriavidus basilensis</name>
    <dbReference type="NCBI Taxonomy" id="68895"/>
    <lineage>
        <taxon>Bacteria</taxon>
        <taxon>Pseudomonadati</taxon>
        <taxon>Pseudomonadota</taxon>
        <taxon>Betaproteobacteria</taxon>
        <taxon>Burkholderiales</taxon>
        <taxon>Burkholderiaceae</taxon>
        <taxon>Cupriavidus</taxon>
    </lineage>
</organism>
<dbReference type="InterPro" id="IPR027417">
    <property type="entry name" value="P-loop_NTPase"/>
</dbReference>
<dbReference type="Gene3D" id="3.40.50.300">
    <property type="entry name" value="P-loop containing nucleotide triphosphate hydrolases"/>
    <property type="match status" value="1"/>
</dbReference>
<dbReference type="PANTHER" id="PTHR34383:SF1">
    <property type="entry name" value="ADP-POLYPHOSPHATE PHOSPHOTRANSFERASE"/>
    <property type="match status" value="1"/>
</dbReference>
<evidence type="ECO:0000256" key="1">
    <source>
        <dbReference type="ARBA" id="ARBA00009924"/>
    </source>
</evidence>
<dbReference type="GO" id="GO:0008976">
    <property type="term" value="F:polyphosphate kinase activity"/>
    <property type="evidence" value="ECO:0007669"/>
    <property type="project" value="UniProtKB-UniRule"/>
</dbReference>
<dbReference type="Proteomes" id="UP000397656">
    <property type="component" value="Chromosome 2"/>
</dbReference>
<dbReference type="SUPFAM" id="SSF52540">
    <property type="entry name" value="P-loop containing nucleoside triphosphate hydrolases"/>
    <property type="match status" value="1"/>
</dbReference>
<dbReference type="GeneID" id="98404463"/>
<keyword evidence="2 4" id="KW-0808">Transferase</keyword>
<name>A0A643FJY4_9BURK</name>
<comment type="subunit">
    <text evidence="4">Homotetramer.</text>
</comment>
<gene>
    <name evidence="6" type="primary">ppk2</name>
    <name evidence="6" type="ORF">F7R26_026315</name>
</gene>
<protein>
    <recommendedName>
        <fullName evidence="4">ADP/GDP-polyphosphate phosphotransferase</fullName>
        <ecNumber evidence="4">2.7.4.-</ecNumber>
    </recommendedName>
    <alternativeName>
        <fullName evidence="4">Polyphosphate kinase PPK2</fullName>
    </alternativeName>
</protein>
<comment type="function">
    <text evidence="4">Uses inorganic polyphosphate (polyP) as a donor to convert GDP to GTP or ADP to ATP.</text>
</comment>
<sequence length="270" mass="31194">MSKKRIEYSSGDENGVPLHEGHDGYDADLRLLQIELVKLQKHFIGCQEKILVILEGRDAAGKDGTIKRIVEYLSPRETRVVALGKPSDRDRGSWYFQRYVAYLPAAGEFALFNRSWYNRAGVEHVMGFCTDAEREEFMSSVTEFESMLVRSGIHLIKYYLDISKDEQKKRLAQRRRDPLKQWKVSPVDQHAVRLWKKYSAARNEMFARTNAAVPWSVVRADDKRLARLNLIKDLLTRLHYANKDEALIRPNPQIVFSYDVSYLESGAIAP</sequence>
<evidence type="ECO:0000256" key="4">
    <source>
        <dbReference type="RuleBase" id="RU369062"/>
    </source>
</evidence>